<dbReference type="HOGENOM" id="CLU_2931467_0_0_10"/>
<name>B3JL77_9BACT</name>
<reference evidence="1 2" key="2">
    <citation type="submission" date="2008-04" db="EMBL/GenBank/DDBJ databases">
        <authorList>
            <person name="Fulton L."/>
            <person name="Clifton S."/>
            <person name="Fulton B."/>
            <person name="Xu J."/>
            <person name="Minx P."/>
            <person name="Pepin K.H."/>
            <person name="Johnson M."/>
            <person name="Thiruvilangam P."/>
            <person name="Bhonagiri V."/>
            <person name="Nash W.E."/>
            <person name="Mardis E.R."/>
            <person name="Wilson R.K."/>
        </authorList>
    </citation>
    <scope>NUCLEOTIDE SEQUENCE [LARGE SCALE GENOMIC DNA]</scope>
    <source>
        <strain evidence="1 2">DSM 17136</strain>
    </source>
</reference>
<gene>
    <name evidence="1" type="ORF">BACCOP_02661</name>
</gene>
<sequence>MFSSLILLHIKQSCFVFVLKTSSFFIKIFQSGFAVGIQPDSKRKHKAITVVCLLGKTEDY</sequence>
<comment type="caution">
    <text evidence="1">The sequence shown here is derived from an EMBL/GenBank/DDBJ whole genome shotgun (WGS) entry which is preliminary data.</text>
</comment>
<evidence type="ECO:0000313" key="1">
    <source>
        <dbReference type="EMBL" id="EDV00371.1"/>
    </source>
</evidence>
<dbReference type="AlphaFoldDB" id="B3JL77"/>
<proteinExistence type="predicted"/>
<protein>
    <submittedName>
        <fullName evidence="1">Uncharacterized protein</fullName>
    </submittedName>
</protein>
<dbReference type="EMBL" id="ABIY02000097">
    <property type="protein sequence ID" value="EDV00371.1"/>
    <property type="molecule type" value="Genomic_DNA"/>
</dbReference>
<accession>B3JL77</accession>
<evidence type="ECO:0000313" key="2">
    <source>
        <dbReference type="Proteomes" id="UP000003146"/>
    </source>
</evidence>
<reference evidence="1 2" key="1">
    <citation type="submission" date="2008-04" db="EMBL/GenBank/DDBJ databases">
        <title>Draft genome sequence of Bacteroides coprocola (DSM 17136).</title>
        <authorList>
            <person name="Sudarsanam P."/>
            <person name="Ley R."/>
            <person name="Guruge J."/>
            <person name="Turnbaugh P.J."/>
            <person name="Mahowald M."/>
            <person name="Liep D."/>
            <person name="Gordon J."/>
        </authorList>
    </citation>
    <scope>NUCLEOTIDE SEQUENCE [LARGE SCALE GENOMIC DNA]</scope>
    <source>
        <strain evidence="1 2">DSM 17136</strain>
    </source>
</reference>
<organism evidence="1 2">
    <name type="scientific">Phocaeicola coprocola DSM 17136</name>
    <dbReference type="NCBI Taxonomy" id="470145"/>
    <lineage>
        <taxon>Bacteria</taxon>
        <taxon>Pseudomonadati</taxon>
        <taxon>Bacteroidota</taxon>
        <taxon>Bacteroidia</taxon>
        <taxon>Bacteroidales</taxon>
        <taxon>Bacteroidaceae</taxon>
        <taxon>Phocaeicola</taxon>
    </lineage>
</organism>
<dbReference type="Proteomes" id="UP000003146">
    <property type="component" value="Unassembled WGS sequence"/>
</dbReference>